<evidence type="ECO:0000313" key="19">
    <source>
        <dbReference type="Proteomes" id="UP000824063"/>
    </source>
</evidence>
<evidence type="ECO:0000256" key="7">
    <source>
        <dbReference type="ARBA" id="ARBA00019179"/>
    </source>
</evidence>
<feature type="domain" description="RNase H type-2" evidence="17">
    <location>
        <begin position="73"/>
        <end position="257"/>
    </location>
</feature>
<dbReference type="PANTHER" id="PTHR10954">
    <property type="entry name" value="RIBONUCLEASE H2 SUBUNIT A"/>
    <property type="match status" value="1"/>
</dbReference>
<keyword evidence="12 14" id="KW-0378">Hydrolase</keyword>
<dbReference type="CDD" id="cd07182">
    <property type="entry name" value="RNase_HII_bacteria_HII_like"/>
    <property type="match status" value="1"/>
</dbReference>
<comment type="similarity">
    <text evidence="5 14 16">Belongs to the RNase HII family.</text>
</comment>
<evidence type="ECO:0000256" key="4">
    <source>
        <dbReference type="ARBA" id="ARBA00004496"/>
    </source>
</evidence>
<evidence type="ECO:0000256" key="14">
    <source>
        <dbReference type="HAMAP-Rule" id="MF_00052"/>
    </source>
</evidence>
<dbReference type="GO" id="GO:0030145">
    <property type="term" value="F:manganese ion binding"/>
    <property type="evidence" value="ECO:0007669"/>
    <property type="project" value="UniProtKB-UniRule"/>
</dbReference>
<dbReference type="InterPro" id="IPR036397">
    <property type="entry name" value="RNaseH_sf"/>
</dbReference>
<dbReference type="PROSITE" id="PS51975">
    <property type="entry name" value="RNASE_H_2"/>
    <property type="match status" value="1"/>
</dbReference>
<evidence type="ECO:0000256" key="10">
    <source>
        <dbReference type="ARBA" id="ARBA00022723"/>
    </source>
</evidence>
<keyword evidence="13 14" id="KW-0464">Manganese</keyword>
<comment type="subcellular location">
    <subcellularLocation>
        <location evidence="4 14">Cytoplasm</location>
    </subcellularLocation>
</comment>
<keyword evidence="9 14" id="KW-0540">Nuclease</keyword>
<keyword evidence="11 14" id="KW-0255">Endonuclease</keyword>
<gene>
    <name evidence="14" type="primary">rnhB</name>
    <name evidence="18" type="ORF">IAA20_03790</name>
</gene>
<name>A0A9D2F6E7_9ENTE</name>
<dbReference type="NCBIfam" id="NF000595">
    <property type="entry name" value="PRK00015.1-3"/>
    <property type="match status" value="1"/>
</dbReference>
<feature type="binding site" evidence="14 15">
    <location>
        <position position="79"/>
    </location>
    <ligand>
        <name>a divalent metal cation</name>
        <dbReference type="ChEBI" id="CHEBI:60240"/>
    </ligand>
</feature>
<dbReference type="Proteomes" id="UP000824063">
    <property type="component" value="Unassembled WGS sequence"/>
</dbReference>
<dbReference type="GO" id="GO:0004523">
    <property type="term" value="F:RNA-DNA hybrid ribonuclease activity"/>
    <property type="evidence" value="ECO:0007669"/>
    <property type="project" value="UniProtKB-UniRule"/>
</dbReference>
<evidence type="ECO:0000259" key="17">
    <source>
        <dbReference type="PROSITE" id="PS51975"/>
    </source>
</evidence>
<comment type="function">
    <text evidence="3 14 16">Endonuclease that specifically degrades the RNA of RNA-DNA hybrids.</text>
</comment>
<dbReference type="NCBIfam" id="NF000594">
    <property type="entry name" value="PRK00015.1-1"/>
    <property type="match status" value="1"/>
</dbReference>
<comment type="caution">
    <text evidence="18">The sequence shown here is derived from an EMBL/GenBank/DDBJ whole genome shotgun (WGS) entry which is preliminary data.</text>
</comment>
<dbReference type="GO" id="GO:0006298">
    <property type="term" value="P:mismatch repair"/>
    <property type="evidence" value="ECO:0007669"/>
    <property type="project" value="TreeGrafter"/>
</dbReference>
<evidence type="ECO:0000256" key="5">
    <source>
        <dbReference type="ARBA" id="ARBA00007383"/>
    </source>
</evidence>
<evidence type="ECO:0000256" key="16">
    <source>
        <dbReference type="RuleBase" id="RU003515"/>
    </source>
</evidence>
<proteinExistence type="inferred from homology"/>
<dbReference type="InterPro" id="IPR012337">
    <property type="entry name" value="RNaseH-like_sf"/>
</dbReference>
<evidence type="ECO:0000313" key="18">
    <source>
        <dbReference type="EMBL" id="HIZ53049.1"/>
    </source>
</evidence>
<reference evidence="18" key="1">
    <citation type="journal article" date="2021" name="PeerJ">
        <title>Extensive microbial diversity within the chicken gut microbiome revealed by metagenomics and culture.</title>
        <authorList>
            <person name="Gilroy R."/>
            <person name="Ravi A."/>
            <person name="Getino M."/>
            <person name="Pursley I."/>
            <person name="Horton D.L."/>
            <person name="Alikhan N.F."/>
            <person name="Baker D."/>
            <person name="Gharbi K."/>
            <person name="Hall N."/>
            <person name="Watson M."/>
            <person name="Adriaenssens E.M."/>
            <person name="Foster-Nyarko E."/>
            <person name="Jarju S."/>
            <person name="Secka A."/>
            <person name="Antonio M."/>
            <person name="Oren A."/>
            <person name="Chaudhuri R.R."/>
            <person name="La Ragione R."/>
            <person name="Hildebrand F."/>
            <person name="Pallen M.J."/>
        </authorList>
    </citation>
    <scope>NUCLEOTIDE SEQUENCE</scope>
    <source>
        <strain evidence="18">CHK172-16539</strain>
    </source>
</reference>
<dbReference type="FunFam" id="3.30.420.10:FF:000006">
    <property type="entry name" value="Ribonuclease HII"/>
    <property type="match status" value="1"/>
</dbReference>
<dbReference type="InterPro" id="IPR024567">
    <property type="entry name" value="RNase_HII/HIII_dom"/>
</dbReference>
<organism evidence="18 19">
    <name type="scientific">Candidatus Enterococcus avicola</name>
    <dbReference type="NCBI Taxonomy" id="2838561"/>
    <lineage>
        <taxon>Bacteria</taxon>
        <taxon>Bacillati</taxon>
        <taxon>Bacillota</taxon>
        <taxon>Bacilli</taxon>
        <taxon>Lactobacillales</taxon>
        <taxon>Enterococcaceae</taxon>
        <taxon>Enterococcus</taxon>
    </lineage>
</organism>
<dbReference type="EMBL" id="DXBN01000091">
    <property type="protein sequence ID" value="HIZ53049.1"/>
    <property type="molecule type" value="Genomic_DNA"/>
</dbReference>
<dbReference type="GO" id="GO:0032299">
    <property type="term" value="C:ribonuclease H2 complex"/>
    <property type="evidence" value="ECO:0007669"/>
    <property type="project" value="TreeGrafter"/>
</dbReference>
<dbReference type="HAMAP" id="MF_00052_B">
    <property type="entry name" value="RNase_HII_B"/>
    <property type="match status" value="1"/>
</dbReference>
<evidence type="ECO:0000256" key="6">
    <source>
        <dbReference type="ARBA" id="ARBA00012180"/>
    </source>
</evidence>
<dbReference type="AlphaFoldDB" id="A0A9D2F6E7"/>
<comment type="cofactor">
    <cofactor evidence="14 15">
        <name>Mn(2+)</name>
        <dbReference type="ChEBI" id="CHEBI:29035"/>
    </cofactor>
    <cofactor evidence="14 15">
        <name>Mg(2+)</name>
        <dbReference type="ChEBI" id="CHEBI:18420"/>
    </cofactor>
    <text evidence="14 15">Manganese or magnesium. Binds 1 divalent metal ion per monomer in the absence of substrate. May bind a second metal ion after substrate binding.</text>
</comment>
<dbReference type="InterPro" id="IPR001352">
    <property type="entry name" value="RNase_HII/HIII"/>
</dbReference>
<evidence type="ECO:0000256" key="3">
    <source>
        <dbReference type="ARBA" id="ARBA00004065"/>
    </source>
</evidence>
<dbReference type="PANTHER" id="PTHR10954:SF18">
    <property type="entry name" value="RIBONUCLEASE HII"/>
    <property type="match status" value="1"/>
</dbReference>
<feature type="binding site" evidence="14 15">
    <location>
        <position position="80"/>
    </location>
    <ligand>
        <name>a divalent metal cation</name>
        <dbReference type="ChEBI" id="CHEBI:60240"/>
    </ligand>
</feature>
<keyword evidence="8 14" id="KW-0963">Cytoplasm</keyword>
<evidence type="ECO:0000256" key="1">
    <source>
        <dbReference type="ARBA" id="ARBA00000077"/>
    </source>
</evidence>
<comment type="cofactor">
    <cofactor evidence="2">
        <name>Mg(2+)</name>
        <dbReference type="ChEBI" id="CHEBI:18420"/>
    </cofactor>
</comment>
<sequence length="257" mass="28382">MEKPESIAQIKARLAEIEDASHPYVGSLRLDARQGIQKLLIQFDKKIEKAHQLVAKYEEMLLFENAAFEKGYRFIAGIDEVGRGPLAGPVVAAAVILAPDTRILGLNDSKQLSVKHREVLIKEIKEKALAIGIGIVDPAEIDQINIYQASKKAMILAVQQLSTTPDCLLIDAMNLPLEIAQEKIIKGDARSVSIAAASIVAKVYRDHLMKEYDHQFPGYGFAKNAGYGTKEHLNGLENQGITPIHRRSFSPVSNYLK</sequence>
<dbReference type="InterPro" id="IPR022898">
    <property type="entry name" value="RNase_HII"/>
</dbReference>
<evidence type="ECO:0000256" key="2">
    <source>
        <dbReference type="ARBA" id="ARBA00001946"/>
    </source>
</evidence>
<dbReference type="GO" id="GO:0003723">
    <property type="term" value="F:RNA binding"/>
    <property type="evidence" value="ECO:0007669"/>
    <property type="project" value="UniProtKB-UniRule"/>
</dbReference>
<dbReference type="GO" id="GO:0043137">
    <property type="term" value="P:DNA replication, removal of RNA primer"/>
    <property type="evidence" value="ECO:0007669"/>
    <property type="project" value="TreeGrafter"/>
</dbReference>
<evidence type="ECO:0000256" key="15">
    <source>
        <dbReference type="PROSITE-ProRule" id="PRU01319"/>
    </source>
</evidence>
<dbReference type="GO" id="GO:0005737">
    <property type="term" value="C:cytoplasm"/>
    <property type="evidence" value="ECO:0007669"/>
    <property type="project" value="UniProtKB-SubCell"/>
</dbReference>
<dbReference type="SUPFAM" id="SSF53098">
    <property type="entry name" value="Ribonuclease H-like"/>
    <property type="match status" value="1"/>
</dbReference>
<evidence type="ECO:0000256" key="12">
    <source>
        <dbReference type="ARBA" id="ARBA00022801"/>
    </source>
</evidence>
<accession>A0A9D2F6E7</accession>
<dbReference type="Pfam" id="PF01351">
    <property type="entry name" value="RNase_HII"/>
    <property type="match status" value="1"/>
</dbReference>
<evidence type="ECO:0000256" key="11">
    <source>
        <dbReference type="ARBA" id="ARBA00022759"/>
    </source>
</evidence>
<feature type="binding site" evidence="14 15">
    <location>
        <position position="171"/>
    </location>
    <ligand>
        <name>a divalent metal cation</name>
        <dbReference type="ChEBI" id="CHEBI:60240"/>
    </ligand>
</feature>
<evidence type="ECO:0000256" key="13">
    <source>
        <dbReference type="ARBA" id="ARBA00023211"/>
    </source>
</evidence>
<protein>
    <recommendedName>
        <fullName evidence="7 14">Ribonuclease HII</fullName>
        <shortName evidence="14">RNase HII</shortName>
        <ecNumber evidence="6 14">3.1.26.4</ecNumber>
    </recommendedName>
</protein>
<reference evidence="18" key="2">
    <citation type="submission" date="2021-04" db="EMBL/GenBank/DDBJ databases">
        <authorList>
            <person name="Gilroy R."/>
        </authorList>
    </citation>
    <scope>NUCLEOTIDE SEQUENCE</scope>
    <source>
        <strain evidence="18">CHK172-16539</strain>
    </source>
</reference>
<evidence type="ECO:0000256" key="8">
    <source>
        <dbReference type="ARBA" id="ARBA00022490"/>
    </source>
</evidence>
<dbReference type="Gene3D" id="3.30.420.10">
    <property type="entry name" value="Ribonuclease H-like superfamily/Ribonuclease H"/>
    <property type="match status" value="1"/>
</dbReference>
<evidence type="ECO:0000256" key="9">
    <source>
        <dbReference type="ARBA" id="ARBA00022722"/>
    </source>
</evidence>
<keyword evidence="10 14" id="KW-0479">Metal-binding</keyword>
<comment type="catalytic activity">
    <reaction evidence="1 14 15 16">
        <text>Endonucleolytic cleavage to 5'-phosphomonoester.</text>
        <dbReference type="EC" id="3.1.26.4"/>
    </reaction>
</comment>
<dbReference type="EC" id="3.1.26.4" evidence="6 14"/>